<reference evidence="1 2" key="1">
    <citation type="submission" date="2023-06" db="EMBL/GenBank/DDBJ databases">
        <title>Itaconate inhibition of nontuberculous mycobacteria.</title>
        <authorList>
            <person name="Breen P."/>
            <person name="Zimbric M."/>
            <person name="Caverly L."/>
        </authorList>
    </citation>
    <scope>NUCLEOTIDE SEQUENCE [LARGE SCALE GENOMIC DNA]</scope>
    <source>
        <strain evidence="1 2">FLAC1071</strain>
    </source>
</reference>
<protein>
    <submittedName>
        <fullName evidence="1">Uncharacterized protein</fullName>
    </submittedName>
</protein>
<organism evidence="1 2">
    <name type="scientific">Mycobacterium intracellulare subsp. chimaera</name>
    <dbReference type="NCBI Taxonomy" id="222805"/>
    <lineage>
        <taxon>Bacteria</taxon>
        <taxon>Bacillati</taxon>
        <taxon>Actinomycetota</taxon>
        <taxon>Actinomycetes</taxon>
        <taxon>Mycobacteriales</taxon>
        <taxon>Mycobacteriaceae</taxon>
        <taxon>Mycobacterium</taxon>
        <taxon>Mycobacterium avium complex (MAC)</taxon>
    </lineage>
</organism>
<proteinExistence type="predicted"/>
<dbReference type="Proteomes" id="UP001529272">
    <property type="component" value="Unassembled WGS sequence"/>
</dbReference>
<dbReference type="RefSeq" id="WP_158514597.1">
    <property type="nucleotide sequence ID" value="NZ_CP012886.2"/>
</dbReference>
<evidence type="ECO:0000313" key="1">
    <source>
        <dbReference type="EMBL" id="MDM3927754.1"/>
    </source>
</evidence>
<accession>A0ABT7P395</accession>
<sequence>MRALAAHGAAAVALAAFVGEAGEDLRGRQRAVCCRQDHHQALSQIGGALA</sequence>
<comment type="caution">
    <text evidence="1">The sequence shown here is derived from an EMBL/GenBank/DDBJ whole genome shotgun (WGS) entry which is preliminary data.</text>
</comment>
<evidence type="ECO:0000313" key="2">
    <source>
        <dbReference type="Proteomes" id="UP001529272"/>
    </source>
</evidence>
<reference evidence="2" key="2">
    <citation type="submission" date="2023-06" db="EMBL/GenBank/DDBJ databases">
        <title>Itaconate inhibition of nontuberculous mycobacteria.</title>
        <authorList>
            <person name="Spilker T."/>
        </authorList>
    </citation>
    <scope>NUCLEOTIDE SEQUENCE [LARGE SCALE GENOMIC DNA]</scope>
    <source>
        <strain evidence="2">FLAC1071</strain>
    </source>
</reference>
<name>A0ABT7P395_MYCIT</name>
<dbReference type="EMBL" id="JASZZX010000016">
    <property type="protein sequence ID" value="MDM3927754.1"/>
    <property type="molecule type" value="Genomic_DNA"/>
</dbReference>
<gene>
    <name evidence="1" type="ORF">QRB35_17225</name>
</gene>
<keyword evidence="2" id="KW-1185">Reference proteome</keyword>